<comment type="caution">
    <text evidence="1">The sequence shown here is derived from an EMBL/GenBank/DDBJ whole genome shotgun (WGS) entry which is preliminary data.</text>
</comment>
<dbReference type="EMBL" id="JSAB01000042">
    <property type="protein sequence ID" value="RNF31895.1"/>
    <property type="molecule type" value="Genomic_DNA"/>
</dbReference>
<organism evidence="1 2">
    <name type="scientific">Massilia aurea</name>
    <dbReference type="NCBI Taxonomy" id="373040"/>
    <lineage>
        <taxon>Bacteria</taxon>
        <taxon>Pseudomonadati</taxon>
        <taxon>Pseudomonadota</taxon>
        <taxon>Betaproteobacteria</taxon>
        <taxon>Burkholderiales</taxon>
        <taxon>Oxalobacteraceae</taxon>
        <taxon>Telluria group</taxon>
        <taxon>Massilia</taxon>
    </lineage>
</organism>
<sequence length="62" mass="7072">MTTQKETKLFAFKLAEQKSQEAKPTQQWQVRDDVAVAGCTDPTGNFDLRYSSNRGTDDDIWC</sequence>
<evidence type="ECO:0000313" key="1">
    <source>
        <dbReference type="EMBL" id="RNF31895.1"/>
    </source>
</evidence>
<dbReference type="AlphaFoldDB" id="A0A422QPI6"/>
<accession>A0A422QPI6</accession>
<dbReference type="RefSeq" id="WP_123068416.1">
    <property type="nucleotide sequence ID" value="NZ_JSAB01000042.1"/>
</dbReference>
<gene>
    <name evidence="1" type="ORF">NM04_04835</name>
</gene>
<keyword evidence="2" id="KW-1185">Reference proteome</keyword>
<protein>
    <submittedName>
        <fullName evidence="1">Uncharacterized protein</fullName>
    </submittedName>
</protein>
<evidence type="ECO:0000313" key="2">
    <source>
        <dbReference type="Proteomes" id="UP000283254"/>
    </source>
</evidence>
<proteinExistence type="predicted"/>
<reference evidence="1" key="1">
    <citation type="submission" date="2014-10" db="EMBL/GenBank/DDBJ databases">
        <title>Massilia sp. genome.</title>
        <authorList>
            <person name="Xu B."/>
            <person name="Dai L."/>
            <person name="Huang Z."/>
        </authorList>
    </citation>
    <scope>NUCLEOTIDE SEQUENCE [LARGE SCALE GENOMIC DNA]</scope>
    <source>
        <strain evidence="1">CFS-1</strain>
    </source>
</reference>
<name>A0A422QPI6_9BURK</name>
<dbReference type="Proteomes" id="UP000283254">
    <property type="component" value="Unassembled WGS sequence"/>
</dbReference>
<dbReference type="OrthoDB" id="8762812at2"/>